<evidence type="ECO:0000313" key="2">
    <source>
        <dbReference type="Proteomes" id="UP001418444"/>
    </source>
</evidence>
<proteinExistence type="predicted"/>
<dbReference type="Proteomes" id="UP001418444">
    <property type="component" value="Unassembled WGS sequence"/>
</dbReference>
<keyword evidence="2" id="KW-1185">Reference proteome</keyword>
<accession>A0ABP7P0Q2</accession>
<comment type="caution">
    <text evidence="1">The sequence shown here is derived from an EMBL/GenBank/DDBJ whole genome shotgun (WGS) entry which is preliminary data.</text>
</comment>
<name>A0ABP7P0Q2_9ACTN</name>
<gene>
    <name evidence="1" type="ORF">GCM10022231_16240</name>
</gene>
<sequence>MGKPDPAKVVRLKPKKKCCKKKTRCLRCPVVIHRMKKLDLETMTPKQARKELKKARKNPARVGR</sequence>
<organism evidence="1 2">
    <name type="scientific">Gordonia caeni</name>
    <dbReference type="NCBI Taxonomy" id="1007097"/>
    <lineage>
        <taxon>Bacteria</taxon>
        <taxon>Bacillati</taxon>
        <taxon>Actinomycetota</taxon>
        <taxon>Actinomycetes</taxon>
        <taxon>Mycobacteriales</taxon>
        <taxon>Gordoniaceae</taxon>
        <taxon>Gordonia</taxon>
    </lineage>
</organism>
<reference evidence="2" key="1">
    <citation type="journal article" date="2019" name="Int. J. Syst. Evol. Microbiol.">
        <title>The Global Catalogue of Microorganisms (GCM) 10K type strain sequencing project: providing services to taxonomists for standard genome sequencing and annotation.</title>
        <authorList>
            <consortium name="The Broad Institute Genomics Platform"/>
            <consortium name="The Broad Institute Genome Sequencing Center for Infectious Disease"/>
            <person name="Wu L."/>
            <person name="Ma J."/>
        </authorList>
    </citation>
    <scope>NUCLEOTIDE SEQUENCE [LARGE SCALE GENOMIC DNA]</scope>
    <source>
        <strain evidence="2">JCM 16923</strain>
    </source>
</reference>
<dbReference type="RefSeq" id="WP_344782469.1">
    <property type="nucleotide sequence ID" value="NZ_BAAAZW010000004.1"/>
</dbReference>
<protein>
    <submittedName>
        <fullName evidence="1">Uncharacterized protein</fullName>
    </submittedName>
</protein>
<dbReference type="EMBL" id="BAAAZW010000004">
    <property type="protein sequence ID" value="GAA3957740.1"/>
    <property type="molecule type" value="Genomic_DNA"/>
</dbReference>
<evidence type="ECO:0000313" key="1">
    <source>
        <dbReference type="EMBL" id="GAA3957740.1"/>
    </source>
</evidence>